<dbReference type="STRING" id="688269.Theth_1179"/>
<keyword evidence="4" id="KW-0255">Endonuclease</keyword>
<reference evidence="10 11" key="1">
    <citation type="submission" date="2010-11" db="EMBL/GenBank/DDBJ databases">
        <title>The complete genome of Thermotoga thermarum DSM 5069.</title>
        <authorList>
            <consortium name="US DOE Joint Genome Institute (JGI-PGF)"/>
            <person name="Lucas S."/>
            <person name="Copeland A."/>
            <person name="Lapidus A."/>
            <person name="Bruce D."/>
            <person name="Goodwin L."/>
            <person name="Pitluck S."/>
            <person name="Kyrpides N."/>
            <person name="Mavromatis K."/>
            <person name="Ivanova N."/>
            <person name="Zeytun A."/>
            <person name="Brettin T."/>
            <person name="Detter J.C."/>
            <person name="Tapia R."/>
            <person name="Han C."/>
            <person name="Land M."/>
            <person name="Hauser L."/>
            <person name="Markowitz V."/>
            <person name="Cheng J.-F."/>
            <person name="Hugenholtz P."/>
            <person name="Woyke T."/>
            <person name="Wu D."/>
            <person name="Spring S."/>
            <person name="Schroeder M."/>
            <person name="Brambilla E."/>
            <person name="Klenk H.-P."/>
            <person name="Eisen J.A."/>
        </authorList>
    </citation>
    <scope>NUCLEOTIDE SEQUENCE [LARGE SCALE GENOMIC DNA]</scope>
    <source>
        <strain evidence="10 11">DSM 5069</strain>
    </source>
</reference>
<dbReference type="GO" id="GO:0051607">
    <property type="term" value="P:defense response to virus"/>
    <property type="evidence" value="ECO:0007669"/>
    <property type="project" value="UniProtKB-KW"/>
</dbReference>
<evidence type="ECO:0000256" key="6">
    <source>
        <dbReference type="ARBA" id="ARBA00022884"/>
    </source>
</evidence>
<evidence type="ECO:0000256" key="5">
    <source>
        <dbReference type="ARBA" id="ARBA00022801"/>
    </source>
</evidence>
<dbReference type="AlphaFoldDB" id="F7YTM9"/>
<dbReference type="Pfam" id="PF03787">
    <property type="entry name" value="RAMPs"/>
    <property type="match status" value="1"/>
</dbReference>
<dbReference type="GO" id="GO:0003723">
    <property type="term" value="F:RNA binding"/>
    <property type="evidence" value="ECO:0007669"/>
    <property type="project" value="UniProtKB-KW"/>
</dbReference>
<keyword evidence="3" id="KW-0540">Nuclease</keyword>
<dbReference type="RefSeq" id="WP_013932470.1">
    <property type="nucleotide sequence ID" value="NC_015707.1"/>
</dbReference>
<dbReference type="Proteomes" id="UP000006804">
    <property type="component" value="Chromosome"/>
</dbReference>
<keyword evidence="11" id="KW-1185">Reference proteome</keyword>
<protein>
    <recommendedName>
        <fullName evidence="2">CRISPR system Cms endoribonuclease Csm3</fullName>
    </recommendedName>
    <alternativeName>
        <fullName evidence="8">CRISPR type III A-associated RAMP protein Csm3</fullName>
    </alternativeName>
</protein>
<dbReference type="InterPro" id="IPR052216">
    <property type="entry name" value="CRISPR_Csm3_endoribonuclease"/>
</dbReference>
<dbReference type="PATRIC" id="fig|688269.3.peg.1213"/>
<dbReference type="InterPro" id="IPR005537">
    <property type="entry name" value="RAMP_III_fam"/>
</dbReference>
<keyword evidence="7" id="KW-0051">Antiviral defense</keyword>
<dbReference type="PANTHER" id="PTHR35579:SF3">
    <property type="entry name" value="CRISPR SYSTEM CMS ENDORIBONUCLEASE CSM3"/>
    <property type="match status" value="1"/>
</dbReference>
<keyword evidence="6" id="KW-0694">RNA-binding</keyword>
<comment type="similarity">
    <text evidence="1">Belongs to the CRISPR-associated Csm3 family.</text>
</comment>
<dbReference type="InterPro" id="IPR013412">
    <property type="entry name" value="CRISPR-assoc_RAMP_Csm3"/>
</dbReference>
<dbReference type="HOGENOM" id="CLU_067743_0_0_0"/>
<dbReference type="GO" id="GO:0004519">
    <property type="term" value="F:endonuclease activity"/>
    <property type="evidence" value="ECO:0007669"/>
    <property type="project" value="UniProtKB-KW"/>
</dbReference>
<feature type="domain" description="CRISPR type III-associated protein" evidence="9">
    <location>
        <begin position="14"/>
        <end position="226"/>
    </location>
</feature>
<dbReference type="EMBL" id="CP002351">
    <property type="protein sequence ID" value="AEH51251.1"/>
    <property type="molecule type" value="Genomic_DNA"/>
</dbReference>
<evidence type="ECO:0000256" key="4">
    <source>
        <dbReference type="ARBA" id="ARBA00022759"/>
    </source>
</evidence>
<dbReference type="eggNOG" id="COG1337">
    <property type="taxonomic scope" value="Bacteria"/>
</dbReference>
<evidence type="ECO:0000313" key="10">
    <source>
        <dbReference type="EMBL" id="AEH51251.1"/>
    </source>
</evidence>
<evidence type="ECO:0000256" key="1">
    <source>
        <dbReference type="ARBA" id="ARBA00006342"/>
    </source>
</evidence>
<gene>
    <name evidence="10" type="ORF">Theth_1179</name>
</gene>
<dbReference type="PANTHER" id="PTHR35579">
    <property type="entry name" value="CRISPR SYSTEM CMS ENDORIBONUCLEASE CSM3"/>
    <property type="match status" value="1"/>
</dbReference>
<name>F7YTM9_9THEM</name>
<evidence type="ECO:0000313" key="11">
    <source>
        <dbReference type="Proteomes" id="UP000006804"/>
    </source>
</evidence>
<evidence type="ECO:0000256" key="8">
    <source>
        <dbReference type="ARBA" id="ARBA00033183"/>
    </source>
</evidence>
<evidence type="ECO:0000259" key="9">
    <source>
        <dbReference type="Pfam" id="PF03787"/>
    </source>
</evidence>
<accession>F7YTM9</accession>
<dbReference type="OrthoDB" id="1063910at2"/>
<proteinExistence type="inferred from homology"/>
<evidence type="ECO:0000256" key="7">
    <source>
        <dbReference type="ARBA" id="ARBA00023118"/>
    </source>
</evidence>
<dbReference type="KEGG" id="tta:Theth_1179"/>
<evidence type="ECO:0000256" key="2">
    <source>
        <dbReference type="ARBA" id="ARBA00022150"/>
    </source>
</evidence>
<keyword evidence="5" id="KW-0378">Hydrolase</keyword>
<dbReference type="NCBIfam" id="TIGR02582">
    <property type="entry name" value="cas7_TM1809"/>
    <property type="match status" value="1"/>
</dbReference>
<dbReference type="GO" id="GO:0016787">
    <property type="term" value="F:hydrolase activity"/>
    <property type="evidence" value="ECO:0007669"/>
    <property type="project" value="UniProtKB-KW"/>
</dbReference>
<sequence length="273" mass="30833">MNVILKGKFVVSCEIEAVTGLHIGTGRNSMEIGGNDNPVIKDAEGKPYIPGSSLKGKMRSLMEFAEEKVKENLLIEGKKGEIYMHMCDDPDCVVCGLFGRNHGDHTFKNGQKRDFTKSVLPTRLLVRDAKLVEDSISEEMKDYLDMEWTEVKWENSLDRITSKANPRQTERIPAGAKFSAEFVVNRLVVDNQDDGTKFIEKLIQAMKLLEDDYLGGHGSRGSGKVRFVNIKLSYRSKEYYEGSKKEEEILQADNLQQLTEKLADFAQKISSKE</sequence>
<organism evidence="10 11">
    <name type="scientific">Pseudothermotoga thermarum DSM 5069</name>
    <dbReference type="NCBI Taxonomy" id="688269"/>
    <lineage>
        <taxon>Bacteria</taxon>
        <taxon>Thermotogati</taxon>
        <taxon>Thermotogota</taxon>
        <taxon>Thermotogae</taxon>
        <taxon>Thermotogales</taxon>
        <taxon>Thermotogaceae</taxon>
        <taxon>Pseudothermotoga</taxon>
    </lineage>
</organism>
<evidence type="ECO:0000256" key="3">
    <source>
        <dbReference type="ARBA" id="ARBA00022722"/>
    </source>
</evidence>